<dbReference type="GO" id="GO:0032543">
    <property type="term" value="P:mitochondrial translation"/>
    <property type="evidence" value="ECO:0007669"/>
    <property type="project" value="InterPro"/>
</dbReference>
<reference evidence="8" key="1">
    <citation type="submission" date="2014-05" db="EMBL/GenBank/DDBJ databases">
        <title>The transcriptome of the halophilic microalga Tetraselmis sp. GSL018 isolated from the Great Salt Lake, Utah.</title>
        <authorList>
            <person name="Jinkerson R.E."/>
            <person name="D'Adamo S."/>
            <person name="Posewitz M.C."/>
        </authorList>
    </citation>
    <scope>NUCLEOTIDE SEQUENCE</scope>
    <source>
        <strain evidence="8">GSL018</strain>
    </source>
</reference>
<dbReference type="SUPFAM" id="SSF52833">
    <property type="entry name" value="Thioredoxin-like"/>
    <property type="match status" value="1"/>
</dbReference>
<dbReference type="EMBL" id="GBEZ01018001">
    <property type="protein sequence ID" value="JAC68388.1"/>
    <property type="molecule type" value="Transcribed_RNA"/>
</dbReference>
<evidence type="ECO:0000256" key="1">
    <source>
        <dbReference type="ARBA" id="ARBA00004173"/>
    </source>
</evidence>
<dbReference type="GO" id="GO:0003735">
    <property type="term" value="F:structural constituent of ribosome"/>
    <property type="evidence" value="ECO:0007669"/>
    <property type="project" value="InterPro"/>
</dbReference>
<keyword evidence="4" id="KW-0496">Mitochondrion</keyword>
<dbReference type="InterPro" id="IPR036249">
    <property type="entry name" value="Thioredoxin-like_sf"/>
</dbReference>
<dbReference type="PANTHER" id="PTHR21396">
    <property type="entry name" value="39S RIBOSOMAL PROTEIN L43"/>
    <property type="match status" value="1"/>
</dbReference>
<evidence type="ECO:0000256" key="3">
    <source>
        <dbReference type="ARBA" id="ARBA00022980"/>
    </source>
</evidence>
<dbReference type="AlphaFoldDB" id="A0A061R8T0"/>
<proteinExistence type="inferred from homology"/>
<feature type="domain" description="Ribosomal protein/NADH dehydrogenase" evidence="7">
    <location>
        <begin position="93"/>
        <end position="157"/>
    </location>
</feature>
<dbReference type="Pfam" id="PF05047">
    <property type="entry name" value="L51_S25_CI-B8"/>
    <property type="match status" value="1"/>
</dbReference>
<evidence type="ECO:0000259" key="7">
    <source>
        <dbReference type="SMART" id="SM00916"/>
    </source>
</evidence>
<keyword evidence="5" id="KW-0687">Ribonucleoprotein</keyword>
<feature type="non-terminal residue" evidence="8">
    <location>
        <position position="1"/>
    </location>
</feature>
<dbReference type="InterPro" id="IPR039927">
    <property type="entry name" value="Ribosomal_mL43"/>
</dbReference>
<protein>
    <recommendedName>
        <fullName evidence="6">Large ribosomal subunit protein mL43</fullName>
    </recommendedName>
</protein>
<name>A0A061R8T0_9CHLO</name>
<comment type="subcellular location">
    <subcellularLocation>
        <location evidence="1">Mitochondrion</location>
    </subcellularLocation>
</comment>
<accession>A0A061R8T0</accession>
<gene>
    <name evidence="8" type="ORF">TSPGSL018_8827</name>
</gene>
<organism evidence="8">
    <name type="scientific">Tetraselmis sp. GSL018</name>
    <dbReference type="NCBI Taxonomy" id="582737"/>
    <lineage>
        <taxon>Eukaryota</taxon>
        <taxon>Viridiplantae</taxon>
        <taxon>Chlorophyta</taxon>
        <taxon>core chlorophytes</taxon>
        <taxon>Chlorodendrophyceae</taxon>
        <taxon>Chlorodendrales</taxon>
        <taxon>Chlorodendraceae</taxon>
        <taxon>Tetraselmis</taxon>
    </lineage>
</organism>
<comment type="similarity">
    <text evidence="2">Belongs to the mitochondrion-specific ribosomal protein mL43 family.</text>
</comment>
<sequence>LCSSSPPARGLIRVVACESSLVLNYLLDIPLKHLHLRPLFNRRQNLQRCKRYRLYSGKITPGCVLLACSATLHCRLNLDSAPAVAEEILFRCRAFVEHFLPIFREQNSQLVLETAERRGKHPYLYAEYRNGNTRVIGLKNQDEESVLRHAQMLRSCHGRPASEKVRWRHIQEQRSVQGGWRPGLFEQPHAQPGT</sequence>
<evidence type="ECO:0000256" key="2">
    <source>
        <dbReference type="ARBA" id="ARBA00006073"/>
    </source>
</evidence>
<evidence type="ECO:0000313" key="8">
    <source>
        <dbReference type="EMBL" id="JAC68388.1"/>
    </source>
</evidence>
<evidence type="ECO:0000256" key="4">
    <source>
        <dbReference type="ARBA" id="ARBA00023128"/>
    </source>
</evidence>
<dbReference type="PANTHER" id="PTHR21396:SF2">
    <property type="entry name" value="LARGE RIBOSOMAL SUBUNIT PROTEIN ML43"/>
    <property type="match status" value="1"/>
</dbReference>
<dbReference type="SMART" id="SM00916">
    <property type="entry name" value="L51_S25_CI-B8"/>
    <property type="match status" value="1"/>
</dbReference>
<dbReference type="InterPro" id="IPR007741">
    <property type="entry name" value="Ribosomal_mL43/mS25/NADH_DH"/>
</dbReference>
<dbReference type="GO" id="GO:0005762">
    <property type="term" value="C:mitochondrial large ribosomal subunit"/>
    <property type="evidence" value="ECO:0007669"/>
    <property type="project" value="TreeGrafter"/>
</dbReference>
<keyword evidence="3 8" id="KW-0689">Ribosomal protein</keyword>
<evidence type="ECO:0000256" key="5">
    <source>
        <dbReference type="ARBA" id="ARBA00023274"/>
    </source>
</evidence>
<evidence type="ECO:0000256" key="6">
    <source>
        <dbReference type="ARBA" id="ARBA00035188"/>
    </source>
</evidence>
<dbReference type="Gene3D" id="3.40.30.10">
    <property type="entry name" value="Glutaredoxin"/>
    <property type="match status" value="1"/>
</dbReference>